<feature type="region of interest" description="Disordered" evidence="1">
    <location>
        <begin position="98"/>
        <end position="118"/>
    </location>
</feature>
<feature type="compositionally biased region" description="Low complexity" evidence="1">
    <location>
        <begin position="65"/>
        <end position="74"/>
    </location>
</feature>
<gene>
    <name evidence="2" type="ORF">EX895_003649</name>
</gene>
<proteinExistence type="predicted"/>
<dbReference type="Pfam" id="PF08432">
    <property type="entry name" value="Vfa1"/>
    <property type="match status" value="1"/>
</dbReference>
<reference evidence="2 3" key="1">
    <citation type="submission" date="2019-05" db="EMBL/GenBank/DDBJ databases">
        <title>Sporisorium graminicola CBS 10092 draft sequencing and annotation.</title>
        <authorList>
            <person name="Solano-Gonzalez S."/>
            <person name="Caddick M.X."/>
            <person name="Darby A."/>
        </authorList>
    </citation>
    <scope>NUCLEOTIDE SEQUENCE [LARGE SCALE GENOMIC DNA]</scope>
    <source>
        <strain evidence="2 3">CBS 10092</strain>
    </source>
</reference>
<feature type="region of interest" description="Disordered" evidence="1">
    <location>
        <begin position="61"/>
        <end position="83"/>
    </location>
</feature>
<dbReference type="KEGG" id="sgra:EX895_003649"/>
<dbReference type="RefSeq" id="XP_029738957.1">
    <property type="nucleotide sequence ID" value="XM_029884247.1"/>
</dbReference>
<dbReference type="GO" id="GO:0005768">
    <property type="term" value="C:endosome"/>
    <property type="evidence" value="ECO:0007669"/>
    <property type="project" value="TreeGrafter"/>
</dbReference>
<dbReference type="GO" id="GO:0007034">
    <property type="term" value="P:vacuolar transport"/>
    <property type="evidence" value="ECO:0007669"/>
    <property type="project" value="TreeGrafter"/>
</dbReference>
<sequence length="220" mass="23620">MAAAEGKPTNVYIHRQAGTPKSCFVCYKSSPHVLVSQSIPALDFLYVCHAHLADRHFATKLSDPASTTASASSSGERLPDKVSQDEIAKIKAEYEAKQKAKEGAKEKDKDKDKESKPLTAMSVAGTVFSTVTSTVTGLASSAISSIPTDSAQTTSSKTAPTSTTTTAAAADTLAKQHPLHAKYALHREFYAARVREWNNKMVKKKARELNMPPAPRNALS</sequence>
<dbReference type="InterPro" id="IPR013640">
    <property type="entry name" value="Vfa1"/>
</dbReference>
<comment type="caution">
    <text evidence="2">The sequence shown here is derived from an EMBL/GenBank/DDBJ whole genome shotgun (WGS) entry which is preliminary data.</text>
</comment>
<dbReference type="Proteomes" id="UP000306050">
    <property type="component" value="Chromosome SGRAM_22"/>
</dbReference>
<dbReference type="AlphaFoldDB" id="A0A4U7KVE8"/>
<feature type="compositionally biased region" description="Basic and acidic residues" evidence="1">
    <location>
        <begin position="98"/>
        <end position="116"/>
    </location>
</feature>
<dbReference type="OrthoDB" id="2158714at2759"/>
<name>A0A4U7KVE8_9BASI</name>
<keyword evidence="3" id="KW-1185">Reference proteome</keyword>
<evidence type="ECO:0000313" key="2">
    <source>
        <dbReference type="EMBL" id="TKY86972.1"/>
    </source>
</evidence>
<evidence type="ECO:0008006" key="4">
    <source>
        <dbReference type="Google" id="ProtNLM"/>
    </source>
</evidence>
<dbReference type="PANTHER" id="PTHR28218:SF1">
    <property type="entry name" value="VPS4-ASSOCIATED PROTEIN 1"/>
    <property type="match status" value="1"/>
</dbReference>
<dbReference type="GeneID" id="40726544"/>
<protein>
    <recommendedName>
        <fullName evidence="4">DUF1742-domain-containing protein</fullName>
    </recommendedName>
</protein>
<organism evidence="2 3">
    <name type="scientific">Sporisorium graminicola</name>
    <dbReference type="NCBI Taxonomy" id="280036"/>
    <lineage>
        <taxon>Eukaryota</taxon>
        <taxon>Fungi</taxon>
        <taxon>Dikarya</taxon>
        <taxon>Basidiomycota</taxon>
        <taxon>Ustilaginomycotina</taxon>
        <taxon>Ustilaginomycetes</taxon>
        <taxon>Ustilaginales</taxon>
        <taxon>Ustilaginaceae</taxon>
        <taxon>Sporisorium</taxon>
    </lineage>
</organism>
<dbReference type="PANTHER" id="PTHR28218">
    <property type="entry name" value="VPS4-ASSOCIATED PROTEIN 1"/>
    <property type="match status" value="1"/>
</dbReference>
<evidence type="ECO:0000313" key="3">
    <source>
        <dbReference type="Proteomes" id="UP000306050"/>
    </source>
</evidence>
<accession>A0A4U7KVE8</accession>
<dbReference type="EMBL" id="SRRM01000014">
    <property type="protein sequence ID" value="TKY86972.1"/>
    <property type="molecule type" value="Genomic_DNA"/>
</dbReference>
<evidence type="ECO:0000256" key="1">
    <source>
        <dbReference type="SAM" id="MobiDB-lite"/>
    </source>
</evidence>